<name>A0A8S5TGM8_9CAUD</name>
<reference evidence="1" key="1">
    <citation type="journal article" date="2021" name="Proc. Natl. Acad. Sci. U.S.A.">
        <title>A Catalog of Tens of Thousands of Viruses from Human Metagenomes Reveals Hidden Associations with Chronic Diseases.</title>
        <authorList>
            <person name="Tisza M.J."/>
            <person name="Buck C.B."/>
        </authorList>
    </citation>
    <scope>NUCLEOTIDE SEQUENCE</scope>
    <source>
        <strain evidence="1">CtIty1</strain>
    </source>
</reference>
<organism evidence="1">
    <name type="scientific">Myoviridae sp. ctIty1</name>
    <dbReference type="NCBI Taxonomy" id="2827673"/>
    <lineage>
        <taxon>Viruses</taxon>
        <taxon>Duplodnaviria</taxon>
        <taxon>Heunggongvirae</taxon>
        <taxon>Uroviricota</taxon>
        <taxon>Caudoviricetes</taxon>
    </lineage>
</organism>
<protein>
    <submittedName>
        <fullName evidence="1">Uncharacterized protein</fullName>
    </submittedName>
</protein>
<proteinExistence type="predicted"/>
<evidence type="ECO:0000313" key="1">
    <source>
        <dbReference type="EMBL" id="DAF62468.1"/>
    </source>
</evidence>
<accession>A0A8S5TGM8</accession>
<sequence length="99" mass="11458">MKEVVTTNEFGICPRCGKKLVMLQSEYRLYGLTEIGTYPNKLVKSKEHILYACECGYQSVMKRTMDGIYPINYYKIAEEEKEMAKGKDDIKILGYIVED</sequence>
<dbReference type="EMBL" id="BK032823">
    <property type="protein sequence ID" value="DAF62468.1"/>
    <property type="molecule type" value="Genomic_DNA"/>
</dbReference>